<evidence type="ECO:0000313" key="6">
    <source>
        <dbReference type="EMBL" id="CAI5741669.1"/>
    </source>
</evidence>
<dbReference type="Proteomes" id="UP001162031">
    <property type="component" value="Unassembled WGS sequence"/>
</dbReference>
<comment type="subcellular location">
    <subcellularLocation>
        <location evidence="1">Nucleus</location>
    </subcellularLocation>
</comment>
<keyword evidence="7" id="KW-1185">Reference proteome</keyword>
<evidence type="ECO:0000313" key="7">
    <source>
        <dbReference type="Proteomes" id="UP001162031"/>
    </source>
</evidence>
<dbReference type="PANTHER" id="PTHR12446">
    <property type="entry name" value="TESMIN/TSO1-RELATED"/>
    <property type="match status" value="1"/>
</dbReference>
<dbReference type="InterPro" id="IPR005172">
    <property type="entry name" value="CRC"/>
</dbReference>
<organism evidence="6 7">
    <name type="scientific">Hyaloperonospora brassicae</name>
    <name type="common">Brassica downy mildew</name>
    <name type="synonym">Peronospora brassicae</name>
    <dbReference type="NCBI Taxonomy" id="162125"/>
    <lineage>
        <taxon>Eukaryota</taxon>
        <taxon>Sar</taxon>
        <taxon>Stramenopiles</taxon>
        <taxon>Oomycota</taxon>
        <taxon>Peronosporomycetes</taxon>
        <taxon>Peronosporales</taxon>
        <taxon>Peronosporaceae</taxon>
        <taxon>Hyaloperonospora</taxon>
    </lineage>
</organism>
<dbReference type="PANTHER" id="PTHR12446:SF34">
    <property type="entry name" value="PROTEIN LIN-54 HOMOLOG"/>
    <property type="match status" value="1"/>
</dbReference>
<dbReference type="GO" id="GO:0006355">
    <property type="term" value="P:regulation of DNA-templated transcription"/>
    <property type="evidence" value="ECO:0007669"/>
    <property type="project" value="TreeGrafter"/>
</dbReference>
<dbReference type="PROSITE" id="PS51634">
    <property type="entry name" value="CRC"/>
    <property type="match status" value="1"/>
</dbReference>
<evidence type="ECO:0000256" key="2">
    <source>
        <dbReference type="ARBA" id="ARBA00007267"/>
    </source>
</evidence>
<dbReference type="EMBL" id="CANTFL010001451">
    <property type="protein sequence ID" value="CAI5741669.1"/>
    <property type="molecule type" value="Genomic_DNA"/>
</dbReference>
<comment type="similarity">
    <text evidence="2">Belongs to the lin-54 family.</text>
</comment>
<protein>
    <recommendedName>
        <fullName evidence="5">CRC domain-containing protein</fullName>
    </recommendedName>
</protein>
<feature type="compositionally biased region" description="Polar residues" evidence="4">
    <location>
        <begin position="479"/>
        <end position="495"/>
    </location>
</feature>
<reference evidence="6" key="1">
    <citation type="submission" date="2022-12" db="EMBL/GenBank/DDBJ databases">
        <authorList>
            <person name="Webb A."/>
        </authorList>
    </citation>
    <scope>NUCLEOTIDE SEQUENCE</scope>
    <source>
        <strain evidence="6">Hp1</strain>
    </source>
</reference>
<name>A0AAV0V4I2_HYABA</name>
<evidence type="ECO:0000256" key="1">
    <source>
        <dbReference type="ARBA" id="ARBA00004123"/>
    </source>
</evidence>
<evidence type="ECO:0000256" key="3">
    <source>
        <dbReference type="ARBA" id="ARBA00023242"/>
    </source>
</evidence>
<dbReference type="GO" id="GO:0005634">
    <property type="term" value="C:nucleus"/>
    <property type="evidence" value="ECO:0007669"/>
    <property type="project" value="UniProtKB-SubCell"/>
</dbReference>
<dbReference type="Pfam" id="PF03638">
    <property type="entry name" value="TCR"/>
    <property type="match status" value="2"/>
</dbReference>
<dbReference type="InterPro" id="IPR028307">
    <property type="entry name" value="Lin-54_fam"/>
</dbReference>
<dbReference type="InterPro" id="IPR033467">
    <property type="entry name" value="Tesmin/TSO1-like_CXC"/>
</dbReference>
<feature type="domain" description="CRC" evidence="5">
    <location>
        <begin position="655"/>
        <end position="809"/>
    </location>
</feature>
<evidence type="ECO:0000259" key="5">
    <source>
        <dbReference type="PROSITE" id="PS51634"/>
    </source>
</evidence>
<accession>A0AAV0V4I2</accession>
<keyword evidence="3" id="KW-0539">Nucleus</keyword>
<sequence>MSVYSPNGARTVVSRATGAATSFSDACNEAKLQELDQKGAAKRTLTSESQSQKDAAHNALLLTGEAVEETLEMAQEQARERLMAGPLRVSVASSSPSRVLRYYTDTSVQTEESPVGHSIESVRPFTPTKSVVEATDRLCPREKNDIMPLPTHEQMSLSAAAAVNCSGTVLNLDGWRGSAVLSSGKKRRLSCTSPRTLSPSQRPQLLSRRLANVLYDTDPNVEEEVVCGVVQTSSAANTHQVDACASSLCTDDINCAPSGLLASPHEHGSFFSFVNSLSPLMAAEEFESSFTSVKLSPLALVSSYEFPRLLPPFPEQKLHGDRGKIDRAHVRPSVLGAPENNLDEIALAGMSVEGSAPGSTSGLVSSNSFAESFPNIRASTSATPGKDERTKLGDHSVMKMKLHTLYGVSPSLLDSHPAREIQAINNSLKRKKHIIRRDAEEKCEQLSPASNVQRKLLQTPVKLFSSPRRVTRSPLYPWNGQTSQTSVLKTSTSRKLSPGHQDTEFAANGALRSSPVARQSAPATDPISALATSSGNKLERKASPCIPMPSSVTSISRLETQKSLMDANQAVAPAIAPTKQIKREAISTLGKHIACSMLTSNIMGTDGESGVALSDGMLKTPSRVEVSCSVTLPLQSAPKAPSGISLKVISAQARTRAPCNCKRSKCLKLYCECFRLGGYCDERCNCIDCANSTEMEEVRQQAIASRLAKNPNAFKSKIGAIPARAMSASKGVYRLSGHVFTGTSLSPHDPISCQQQQQTPSTSLAITKIHKHGCHCKRSACQKKYCECYQAGVQCGENCRCIECKNHGPSCSTRSK</sequence>
<dbReference type="AlphaFoldDB" id="A0AAV0V4I2"/>
<proteinExistence type="inferred from homology"/>
<feature type="region of interest" description="Disordered" evidence="4">
    <location>
        <begin position="472"/>
        <end position="546"/>
    </location>
</feature>
<gene>
    <name evidence="6" type="ORF">HBR001_LOCUS8590</name>
</gene>
<dbReference type="SMART" id="SM01114">
    <property type="entry name" value="CXC"/>
    <property type="match status" value="2"/>
</dbReference>
<comment type="caution">
    <text evidence="6">The sequence shown here is derived from an EMBL/GenBank/DDBJ whole genome shotgun (WGS) entry which is preliminary data.</text>
</comment>
<evidence type="ECO:0000256" key="4">
    <source>
        <dbReference type="SAM" id="MobiDB-lite"/>
    </source>
</evidence>